<comment type="PTM">
    <text evidence="5">Phosphorylated by CheA. Phosphorylation of the N-terminal regulatory domain activates the methylesterase activity.</text>
</comment>
<comment type="catalytic activity">
    <reaction evidence="4 5">
        <text>[protein]-L-glutamate 5-O-methyl ester + H2O = L-glutamyl-[protein] + methanol + H(+)</text>
        <dbReference type="Rhea" id="RHEA:23236"/>
        <dbReference type="Rhea" id="RHEA-COMP:10208"/>
        <dbReference type="Rhea" id="RHEA-COMP:10311"/>
        <dbReference type="ChEBI" id="CHEBI:15377"/>
        <dbReference type="ChEBI" id="CHEBI:15378"/>
        <dbReference type="ChEBI" id="CHEBI:17790"/>
        <dbReference type="ChEBI" id="CHEBI:29973"/>
        <dbReference type="ChEBI" id="CHEBI:82795"/>
        <dbReference type="EC" id="3.1.1.61"/>
    </reaction>
</comment>
<comment type="catalytic activity">
    <reaction evidence="5">
        <text>L-glutaminyl-[protein] + H2O = L-glutamyl-[protein] + NH4(+)</text>
        <dbReference type="Rhea" id="RHEA:16441"/>
        <dbReference type="Rhea" id="RHEA-COMP:10207"/>
        <dbReference type="Rhea" id="RHEA-COMP:10208"/>
        <dbReference type="ChEBI" id="CHEBI:15377"/>
        <dbReference type="ChEBI" id="CHEBI:28938"/>
        <dbReference type="ChEBI" id="CHEBI:29973"/>
        <dbReference type="ChEBI" id="CHEBI:30011"/>
        <dbReference type="EC" id="3.5.1.44"/>
    </reaction>
</comment>
<evidence type="ECO:0000256" key="1">
    <source>
        <dbReference type="ARBA" id="ARBA00022490"/>
    </source>
</evidence>
<dbReference type="Pfam" id="PF00072">
    <property type="entry name" value="Response_reg"/>
    <property type="match status" value="1"/>
</dbReference>
<accession>E1QFY5</accession>
<dbReference type="InterPro" id="IPR035909">
    <property type="entry name" value="CheB_C"/>
</dbReference>
<comment type="similarity">
    <text evidence="5">Belongs to the CheB family.</text>
</comment>
<dbReference type="EMBL" id="CP002085">
    <property type="protein sequence ID" value="ADK84595.1"/>
    <property type="molecule type" value="Genomic_DNA"/>
</dbReference>
<dbReference type="HAMAP" id="MF_00099">
    <property type="entry name" value="CheB_chemtxs"/>
    <property type="match status" value="1"/>
</dbReference>
<dbReference type="SMART" id="SM00448">
    <property type="entry name" value="REC"/>
    <property type="match status" value="1"/>
</dbReference>
<evidence type="ECO:0000256" key="2">
    <source>
        <dbReference type="ARBA" id="ARBA00022500"/>
    </source>
</evidence>
<dbReference type="KEGG" id="dbr:Deba_1227"/>
<dbReference type="RefSeq" id="WP_013258049.1">
    <property type="nucleotide sequence ID" value="NC_014365.1"/>
</dbReference>
<dbReference type="GO" id="GO:0006935">
    <property type="term" value="P:chemotaxis"/>
    <property type="evidence" value="ECO:0007669"/>
    <property type="project" value="UniProtKB-UniRule"/>
</dbReference>
<evidence type="ECO:0000256" key="7">
    <source>
        <dbReference type="PROSITE-ProRule" id="PRU00169"/>
    </source>
</evidence>
<dbReference type="GO" id="GO:0008984">
    <property type="term" value="F:protein-glutamate methylesterase activity"/>
    <property type="evidence" value="ECO:0007669"/>
    <property type="project" value="UniProtKB-UniRule"/>
</dbReference>
<dbReference type="EC" id="3.1.1.61" evidence="5"/>
<dbReference type="OrthoDB" id="9793421at2"/>
<keyword evidence="3 5" id="KW-0378">Hydrolase</keyword>
<dbReference type="CDD" id="cd16432">
    <property type="entry name" value="CheB_Rec"/>
    <property type="match status" value="1"/>
</dbReference>
<dbReference type="InterPro" id="IPR008248">
    <property type="entry name" value="CheB-like"/>
</dbReference>
<dbReference type="eggNOG" id="COG2201">
    <property type="taxonomic scope" value="Bacteria"/>
</dbReference>
<dbReference type="SUPFAM" id="SSF52172">
    <property type="entry name" value="CheY-like"/>
    <property type="match status" value="1"/>
</dbReference>
<evidence type="ECO:0000313" key="10">
    <source>
        <dbReference type="EMBL" id="ADK84595.1"/>
    </source>
</evidence>
<dbReference type="PIRSF" id="PIRSF000876">
    <property type="entry name" value="RR_chemtxs_CheB"/>
    <property type="match status" value="1"/>
</dbReference>
<feature type="modified residue" description="4-aspartylphosphate" evidence="5 7">
    <location>
        <position position="58"/>
    </location>
</feature>
<dbReference type="AlphaFoldDB" id="E1QFY5"/>
<dbReference type="HOGENOM" id="CLU_000445_51_0_7"/>
<dbReference type="PANTHER" id="PTHR42872:SF6">
    <property type="entry name" value="PROTEIN-GLUTAMATE METHYLESTERASE_PROTEIN-GLUTAMINE GLUTAMINASE"/>
    <property type="match status" value="1"/>
</dbReference>
<feature type="domain" description="Response regulatory" evidence="8">
    <location>
        <begin position="7"/>
        <end position="124"/>
    </location>
</feature>
<feature type="active site" evidence="5 6">
    <location>
        <position position="301"/>
    </location>
</feature>
<dbReference type="GO" id="GO:0005737">
    <property type="term" value="C:cytoplasm"/>
    <property type="evidence" value="ECO:0007669"/>
    <property type="project" value="UniProtKB-SubCell"/>
</dbReference>
<dbReference type="PANTHER" id="PTHR42872">
    <property type="entry name" value="PROTEIN-GLUTAMATE METHYLESTERASE/PROTEIN-GLUTAMINE GLUTAMINASE"/>
    <property type="match status" value="1"/>
</dbReference>
<dbReference type="Proteomes" id="UP000009047">
    <property type="component" value="Chromosome"/>
</dbReference>
<dbReference type="EC" id="3.5.1.44" evidence="5"/>
<gene>
    <name evidence="5" type="primary">cheB</name>
    <name evidence="10" type="ordered locus">Deba_1227</name>
</gene>
<feature type="domain" description="CheB-type methylesterase" evidence="9">
    <location>
        <begin position="166"/>
        <end position="349"/>
    </location>
</feature>
<dbReference type="InterPro" id="IPR011006">
    <property type="entry name" value="CheY-like_superfamily"/>
</dbReference>
<evidence type="ECO:0000259" key="8">
    <source>
        <dbReference type="PROSITE" id="PS50110"/>
    </source>
</evidence>
<dbReference type="Gene3D" id="3.40.50.2300">
    <property type="match status" value="1"/>
</dbReference>
<dbReference type="PROSITE" id="PS50110">
    <property type="entry name" value="RESPONSE_REGULATORY"/>
    <property type="match status" value="1"/>
</dbReference>
<feature type="active site" evidence="5 6">
    <location>
        <position position="205"/>
    </location>
</feature>
<comment type="function">
    <text evidence="5">Involved in chemotaxis. Part of a chemotaxis signal transduction system that modulates chemotaxis in response to various stimuli. Catalyzes the demethylation of specific methylglutamate residues introduced into the chemoreceptors (methyl-accepting chemotaxis proteins or MCP) by CheR. Also mediates the irreversible deamidation of specific glutamine residues to glutamic acid.</text>
</comment>
<name>E1QFY5_DESB2</name>
<sequence>MPDKPIKAMVVDDSAMIREFLRATLDAQPDIEVVATAADPYIARDKFLKLRPTVITLDIEMPRMDGLTFLEKLMKAHPTPVVMFSSLTQHGAEATIKALALGAVDFVAKPVVNMRENLPDLAQEIVAKVRSAAGVKAKARRVSPANMQVPRKVEVDEVVSLTKTPPRPGGPMIVLIGASTGGTVALEDVLCRLPADSPPIAVVQHMPEHFTLAFAQRLNEKAHITIAEAQDGQPITSGVCLIAPGGKHMLVERNANGYYANVKDGPPVNRHKPSVDVLFRSGVNSAGPNAVAIIMTGMGDDGAKGLKDLHDCGAFTVAQNEESCVVYGMPKAAVELGAADRIVPLERIAPLVVGLWSQATGRTVG</sequence>
<dbReference type="STRING" id="644282.Deba_1227"/>
<evidence type="ECO:0000256" key="6">
    <source>
        <dbReference type="PROSITE-ProRule" id="PRU00050"/>
    </source>
</evidence>
<comment type="subcellular location">
    <subcellularLocation>
        <location evidence="5">Cytoplasm</location>
    </subcellularLocation>
</comment>
<evidence type="ECO:0000256" key="5">
    <source>
        <dbReference type="HAMAP-Rule" id="MF_00099"/>
    </source>
</evidence>
<evidence type="ECO:0000313" key="11">
    <source>
        <dbReference type="Proteomes" id="UP000009047"/>
    </source>
</evidence>
<protein>
    <recommendedName>
        <fullName evidence="5">Protein-glutamate methylesterase/protein-glutamine glutaminase</fullName>
        <ecNumber evidence="5">3.1.1.61</ecNumber>
        <ecNumber evidence="5">3.5.1.44</ecNumber>
    </recommendedName>
</protein>
<dbReference type="InterPro" id="IPR000673">
    <property type="entry name" value="Sig_transdc_resp-reg_Me-estase"/>
</dbReference>
<proteinExistence type="inferred from homology"/>
<dbReference type="NCBIfam" id="NF001965">
    <property type="entry name" value="PRK00742.1"/>
    <property type="match status" value="1"/>
</dbReference>
<dbReference type="PROSITE" id="PS50122">
    <property type="entry name" value="CHEB"/>
    <property type="match status" value="1"/>
</dbReference>
<keyword evidence="2 5" id="KW-0145">Chemotaxis</keyword>
<evidence type="ECO:0000256" key="4">
    <source>
        <dbReference type="ARBA" id="ARBA00048267"/>
    </source>
</evidence>
<dbReference type="InterPro" id="IPR001789">
    <property type="entry name" value="Sig_transdc_resp-reg_receiver"/>
</dbReference>
<dbReference type="GO" id="GO:0050568">
    <property type="term" value="F:protein-glutamine glutaminase activity"/>
    <property type="evidence" value="ECO:0007669"/>
    <property type="project" value="UniProtKB-UniRule"/>
</dbReference>
<evidence type="ECO:0000259" key="9">
    <source>
        <dbReference type="PROSITE" id="PS50122"/>
    </source>
</evidence>
<comment type="domain">
    <text evidence="5">Contains a C-terminal catalytic domain, and an N-terminal region which modulates catalytic activity.</text>
</comment>
<keyword evidence="5 7" id="KW-0597">Phosphoprotein</keyword>
<dbReference type="GO" id="GO:0000156">
    <property type="term" value="F:phosphorelay response regulator activity"/>
    <property type="evidence" value="ECO:0007669"/>
    <property type="project" value="InterPro"/>
</dbReference>
<keyword evidence="1 5" id="KW-0963">Cytoplasm</keyword>
<evidence type="ECO:0000256" key="3">
    <source>
        <dbReference type="ARBA" id="ARBA00022801"/>
    </source>
</evidence>
<dbReference type="SUPFAM" id="SSF52738">
    <property type="entry name" value="Methylesterase CheB, C-terminal domain"/>
    <property type="match status" value="1"/>
</dbReference>
<feature type="active site" evidence="5 6">
    <location>
        <position position="179"/>
    </location>
</feature>
<dbReference type="Pfam" id="PF01339">
    <property type="entry name" value="CheB_methylest"/>
    <property type="match status" value="1"/>
</dbReference>
<dbReference type="NCBIfam" id="NF009206">
    <property type="entry name" value="PRK12555.1"/>
    <property type="match status" value="1"/>
</dbReference>
<organism evidence="10 11">
    <name type="scientific">Desulfarculus baarsii (strain ATCC 33931 / DSM 2075 / LMG 7858 / VKM B-1802 / 2st14)</name>
    <dbReference type="NCBI Taxonomy" id="644282"/>
    <lineage>
        <taxon>Bacteria</taxon>
        <taxon>Pseudomonadati</taxon>
        <taxon>Thermodesulfobacteriota</taxon>
        <taxon>Desulfarculia</taxon>
        <taxon>Desulfarculales</taxon>
        <taxon>Desulfarculaceae</taxon>
        <taxon>Desulfarculus</taxon>
    </lineage>
</organism>
<reference evidence="10 11" key="1">
    <citation type="journal article" date="2010" name="Stand. Genomic Sci.">
        <title>Complete genome sequence of Desulfarculus baarsii type strain (2st14).</title>
        <authorList>
            <person name="Sun H."/>
            <person name="Spring S."/>
            <person name="Lapidus A."/>
            <person name="Davenport K."/>
            <person name="Del Rio T.G."/>
            <person name="Tice H."/>
            <person name="Nolan M."/>
            <person name="Copeland A."/>
            <person name="Cheng J.F."/>
            <person name="Lucas S."/>
            <person name="Tapia R."/>
            <person name="Goodwin L."/>
            <person name="Pitluck S."/>
            <person name="Ivanova N."/>
            <person name="Pagani I."/>
            <person name="Mavromatis K."/>
            <person name="Ovchinnikova G."/>
            <person name="Pati A."/>
            <person name="Chen A."/>
            <person name="Palaniappan K."/>
            <person name="Hauser L."/>
            <person name="Chang Y.J."/>
            <person name="Jeffries C.D."/>
            <person name="Detter J.C."/>
            <person name="Han C."/>
            <person name="Rohde M."/>
            <person name="Brambilla E."/>
            <person name="Goker M."/>
            <person name="Woyke T."/>
            <person name="Bristow J."/>
            <person name="Eisen J.A."/>
            <person name="Markowitz V."/>
            <person name="Hugenholtz P."/>
            <person name="Kyrpides N.C."/>
            <person name="Klenk H.P."/>
            <person name="Land M."/>
        </authorList>
    </citation>
    <scope>NUCLEOTIDE SEQUENCE [LARGE SCALE GENOMIC DNA]</scope>
    <source>
        <strain evidence="11">ATCC 33931 / DSM 2075 / LMG 7858 / VKM B-1802 / 2st14</strain>
    </source>
</reference>
<dbReference type="CDD" id="cd17541">
    <property type="entry name" value="REC_CheB-like"/>
    <property type="match status" value="1"/>
</dbReference>
<keyword evidence="11" id="KW-1185">Reference proteome</keyword>
<dbReference type="Gene3D" id="3.40.50.180">
    <property type="entry name" value="Methylesterase CheB, C-terminal domain"/>
    <property type="match status" value="1"/>
</dbReference>